<sequence>MKNVRNIVAAGALTLALGVTSMTVFAAAKYDSPQEALAGITGKTMEEIAEERYEEGKTYGEIAAEADKLDEFKEELFEQKKEIIEERVAEGSLSREYADDILERIEDNQATCFGNGERGRGMMGGFGFRFGGGRGNGFGRNR</sequence>
<evidence type="ECO:0000256" key="1">
    <source>
        <dbReference type="SAM" id="SignalP"/>
    </source>
</evidence>
<protein>
    <recommendedName>
        <fullName evidence="4">DUF2680 domain-containing protein</fullName>
    </recommendedName>
</protein>
<dbReference type="Proteomes" id="UP000664218">
    <property type="component" value="Unassembled WGS sequence"/>
</dbReference>
<comment type="caution">
    <text evidence="2">The sequence shown here is derived from an EMBL/GenBank/DDBJ whole genome shotgun (WGS) entry which is preliminary data.</text>
</comment>
<reference evidence="2" key="1">
    <citation type="submission" date="2021-03" db="EMBL/GenBank/DDBJ databases">
        <title>Proteiniclasticum marinus sp. nov., isolated from tidal flat sediment.</title>
        <authorList>
            <person name="Namirimu T."/>
            <person name="Yang J.-A."/>
            <person name="Yang S.-H."/>
            <person name="Kim Y.-J."/>
            <person name="Kwon K.K."/>
        </authorList>
    </citation>
    <scope>NUCLEOTIDE SEQUENCE</scope>
    <source>
        <strain evidence="2">SCR006</strain>
    </source>
</reference>
<proteinExistence type="predicted"/>
<keyword evidence="1" id="KW-0732">Signal</keyword>
<evidence type="ECO:0000313" key="3">
    <source>
        <dbReference type="Proteomes" id="UP000664218"/>
    </source>
</evidence>
<name>A0A939H980_9CLOT</name>
<accession>A0A939H980</accession>
<evidence type="ECO:0008006" key="4">
    <source>
        <dbReference type="Google" id="ProtNLM"/>
    </source>
</evidence>
<gene>
    <name evidence="2" type="ORF">J3A84_00005</name>
</gene>
<feature type="chain" id="PRO_5038142094" description="DUF2680 domain-containing protein" evidence="1">
    <location>
        <begin position="27"/>
        <end position="142"/>
    </location>
</feature>
<keyword evidence="3" id="KW-1185">Reference proteome</keyword>
<dbReference type="RefSeq" id="WP_207597945.1">
    <property type="nucleotide sequence ID" value="NZ_JAFNJU010000001.1"/>
</dbReference>
<feature type="signal peptide" evidence="1">
    <location>
        <begin position="1"/>
        <end position="26"/>
    </location>
</feature>
<organism evidence="2 3">
    <name type="scientific">Proteiniclasticum aestuarii</name>
    <dbReference type="NCBI Taxonomy" id="2817862"/>
    <lineage>
        <taxon>Bacteria</taxon>
        <taxon>Bacillati</taxon>
        <taxon>Bacillota</taxon>
        <taxon>Clostridia</taxon>
        <taxon>Eubacteriales</taxon>
        <taxon>Clostridiaceae</taxon>
        <taxon>Proteiniclasticum</taxon>
    </lineage>
</organism>
<dbReference type="EMBL" id="JAFNJU010000001">
    <property type="protein sequence ID" value="MBO1263420.1"/>
    <property type="molecule type" value="Genomic_DNA"/>
</dbReference>
<dbReference type="AlphaFoldDB" id="A0A939H980"/>
<evidence type="ECO:0000313" key="2">
    <source>
        <dbReference type="EMBL" id="MBO1263420.1"/>
    </source>
</evidence>